<name>A0A919UDZ3_9ACTN</name>
<comment type="caution">
    <text evidence="1">The sequence shown here is derived from an EMBL/GenBank/DDBJ whole genome shotgun (WGS) entry which is preliminary data.</text>
</comment>
<sequence>MSNPVANRLTPMQWRILNTLRGDRGPWTALQLMHVQSCGLGDVALLAALELVAVTFDGTPVPVQDFTPAGLIAVQVTITQPGLQVLAQPQNQVLCALGTHHGRRTVSQLAVLTSVGDDELRRICDRGLIEARSADHRPIPLSAFRRLPRALTVHITTRGSQHLPND</sequence>
<dbReference type="EMBL" id="BONQ01000096">
    <property type="protein sequence ID" value="GIG48115.1"/>
    <property type="molecule type" value="Genomic_DNA"/>
</dbReference>
<proteinExistence type="predicted"/>
<evidence type="ECO:0000313" key="2">
    <source>
        <dbReference type="Proteomes" id="UP000660611"/>
    </source>
</evidence>
<evidence type="ECO:0000313" key="1">
    <source>
        <dbReference type="EMBL" id="GIG48115.1"/>
    </source>
</evidence>
<dbReference type="RefSeq" id="WP_203849831.1">
    <property type="nucleotide sequence ID" value="NZ_BAAAVW010000022.1"/>
</dbReference>
<dbReference type="AlphaFoldDB" id="A0A919UDZ3"/>
<keyword evidence="2" id="KW-1185">Reference proteome</keyword>
<protein>
    <submittedName>
        <fullName evidence="1">Uncharacterized protein</fullName>
    </submittedName>
</protein>
<dbReference type="Proteomes" id="UP000660611">
    <property type="component" value="Unassembled WGS sequence"/>
</dbReference>
<reference evidence="1" key="1">
    <citation type="submission" date="2021-01" db="EMBL/GenBank/DDBJ databases">
        <title>Whole genome shotgun sequence of Dactylosporangium siamense NBRC 106093.</title>
        <authorList>
            <person name="Komaki H."/>
            <person name="Tamura T."/>
        </authorList>
    </citation>
    <scope>NUCLEOTIDE SEQUENCE</scope>
    <source>
        <strain evidence="1">NBRC 106093</strain>
    </source>
</reference>
<gene>
    <name evidence="1" type="ORF">Dsi01nite_061560</name>
</gene>
<organism evidence="1 2">
    <name type="scientific">Dactylosporangium siamense</name>
    <dbReference type="NCBI Taxonomy" id="685454"/>
    <lineage>
        <taxon>Bacteria</taxon>
        <taxon>Bacillati</taxon>
        <taxon>Actinomycetota</taxon>
        <taxon>Actinomycetes</taxon>
        <taxon>Micromonosporales</taxon>
        <taxon>Micromonosporaceae</taxon>
        <taxon>Dactylosporangium</taxon>
    </lineage>
</organism>
<accession>A0A919UDZ3</accession>